<dbReference type="GO" id="GO:0043531">
    <property type="term" value="F:ADP binding"/>
    <property type="evidence" value="ECO:0007669"/>
    <property type="project" value="InterPro"/>
</dbReference>
<evidence type="ECO:0000313" key="2">
    <source>
        <dbReference type="EnsemblPlants" id="TuG1812G0700000756.01.T01.cds429107"/>
    </source>
</evidence>
<protein>
    <recommendedName>
        <fullName evidence="1">NB-ARC domain-containing protein</fullName>
    </recommendedName>
</protein>
<reference evidence="2" key="2">
    <citation type="submission" date="2018-03" db="EMBL/GenBank/DDBJ databases">
        <title>The Triticum urartu genome reveals the dynamic nature of wheat genome evolution.</title>
        <authorList>
            <person name="Ling H."/>
            <person name="Ma B."/>
            <person name="Shi X."/>
            <person name="Liu H."/>
            <person name="Dong L."/>
            <person name="Sun H."/>
            <person name="Cao Y."/>
            <person name="Gao Q."/>
            <person name="Zheng S."/>
            <person name="Li Y."/>
            <person name="Yu Y."/>
            <person name="Du H."/>
            <person name="Qi M."/>
            <person name="Li Y."/>
            <person name="Yu H."/>
            <person name="Cui Y."/>
            <person name="Wang N."/>
            <person name="Chen C."/>
            <person name="Wu H."/>
            <person name="Zhao Y."/>
            <person name="Zhang J."/>
            <person name="Li Y."/>
            <person name="Zhou W."/>
            <person name="Zhang B."/>
            <person name="Hu W."/>
            <person name="Eijk M."/>
            <person name="Tang J."/>
            <person name="Witsenboer H."/>
            <person name="Zhao S."/>
            <person name="Li Z."/>
            <person name="Zhang A."/>
            <person name="Wang D."/>
            <person name="Liang C."/>
        </authorList>
    </citation>
    <scope>NUCLEOTIDE SEQUENCE [LARGE SCALE GENOMIC DNA]</scope>
    <source>
        <strain evidence="2">cv. G1812</strain>
    </source>
</reference>
<dbReference type="Proteomes" id="UP000015106">
    <property type="component" value="Chromosome 7"/>
</dbReference>
<dbReference type="InterPro" id="IPR002182">
    <property type="entry name" value="NB-ARC"/>
</dbReference>
<dbReference type="Gene3D" id="3.40.50.300">
    <property type="entry name" value="P-loop containing nucleotide triphosphate hydrolases"/>
    <property type="match status" value="1"/>
</dbReference>
<dbReference type="Pfam" id="PF00931">
    <property type="entry name" value="NB-ARC"/>
    <property type="match status" value="1"/>
</dbReference>
<keyword evidence="3" id="KW-1185">Reference proteome</keyword>
<dbReference type="EnsemblPlants" id="TuG1812G0700000756.01.T01">
    <property type="protein sequence ID" value="TuG1812G0700000756.01.T01.cds429107"/>
    <property type="gene ID" value="TuG1812G0700000756.01"/>
</dbReference>
<reference evidence="2" key="3">
    <citation type="submission" date="2022-06" db="UniProtKB">
        <authorList>
            <consortium name="EnsemblPlants"/>
        </authorList>
    </citation>
    <scope>IDENTIFICATION</scope>
</reference>
<dbReference type="AlphaFoldDB" id="A0A8R7V3N6"/>
<reference evidence="3" key="1">
    <citation type="journal article" date="2013" name="Nature">
        <title>Draft genome of the wheat A-genome progenitor Triticum urartu.</title>
        <authorList>
            <person name="Ling H.Q."/>
            <person name="Zhao S."/>
            <person name="Liu D."/>
            <person name="Wang J."/>
            <person name="Sun H."/>
            <person name="Zhang C."/>
            <person name="Fan H."/>
            <person name="Li D."/>
            <person name="Dong L."/>
            <person name="Tao Y."/>
            <person name="Gao C."/>
            <person name="Wu H."/>
            <person name="Li Y."/>
            <person name="Cui Y."/>
            <person name="Guo X."/>
            <person name="Zheng S."/>
            <person name="Wang B."/>
            <person name="Yu K."/>
            <person name="Liang Q."/>
            <person name="Yang W."/>
            <person name="Lou X."/>
            <person name="Chen J."/>
            <person name="Feng M."/>
            <person name="Jian J."/>
            <person name="Zhang X."/>
            <person name="Luo G."/>
            <person name="Jiang Y."/>
            <person name="Liu J."/>
            <person name="Wang Z."/>
            <person name="Sha Y."/>
            <person name="Zhang B."/>
            <person name="Wu H."/>
            <person name="Tang D."/>
            <person name="Shen Q."/>
            <person name="Xue P."/>
            <person name="Zou S."/>
            <person name="Wang X."/>
            <person name="Liu X."/>
            <person name="Wang F."/>
            <person name="Yang Y."/>
            <person name="An X."/>
            <person name="Dong Z."/>
            <person name="Zhang K."/>
            <person name="Zhang X."/>
            <person name="Luo M.C."/>
            <person name="Dvorak J."/>
            <person name="Tong Y."/>
            <person name="Wang J."/>
            <person name="Yang H."/>
            <person name="Li Z."/>
            <person name="Wang D."/>
            <person name="Zhang A."/>
            <person name="Wang J."/>
        </authorList>
    </citation>
    <scope>NUCLEOTIDE SEQUENCE</scope>
    <source>
        <strain evidence="3">cv. G1812</strain>
    </source>
</reference>
<dbReference type="SUPFAM" id="SSF52540">
    <property type="entry name" value="P-loop containing nucleoside triphosphate hydrolases"/>
    <property type="match status" value="1"/>
</dbReference>
<dbReference type="PANTHER" id="PTHR19338:SF63">
    <property type="entry name" value="NB-ARC DOMAIN-CONTAINING PROTEIN"/>
    <property type="match status" value="1"/>
</dbReference>
<dbReference type="InterPro" id="IPR027417">
    <property type="entry name" value="P-loop_NTPase"/>
</dbReference>
<accession>A0A8R7V3N6</accession>
<proteinExistence type="predicted"/>
<evidence type="ECO:0000313" key="3">
    <source>
        <dbReference type="Proteomes" id="UP000015106"/>
    </source>
</evidence>
<dbReference type="PANTHER" id="PTHR19338">
    <property type="entry name" value="TRANSLOCASE OF INNER MITOCHONDRIAL MEMBRANE 13 HOMOLOG"/>
    <property type="match status" value="1"/>
</dbReference>
<feature type="domain" description="NB-ARC" evidence="1">
    <location>
        <begin position="36"/>
        <end position="109"/>
    </location>
</feature>
<dbReference type="Gramene" id="TuG1812G0700000756.01.T01">
    <property type="protein sequence ID" value="TuG1812G0700000756.01.T01.cds429107"/>
    <property type="gene ID" value="TuG1812G0700000756.01"/>
</dbReference>
<evidence type="ECO:0000259" key="1">
    <source>
        <dbReference type="Pfam" id="PF00931"/>
    </source>
</evidence>
<organism evidence="2 3">
    <name type="scientific">Triticum urartu</name>
    <name type="common">Red wild einkorn</name>
    <name type="synonym">Crithodium urartu</name>
    <dbReference type="NCBI Taxonomy" id="4572"/>
    <lineage>
        <taxon>Eukaryota</taxon>
        <taxon>Viridiplantae</taxon>
        <taxon>Streptophyta</taxon>
        <taxon>Embryophyta</taxon>
        <taxon>Tracheophyta</taxon>
        <taxon>Spermatophyta</taxon>
        <taxon>Magnoliopsida</taxon>
        <taxon>Liliopsida</taxon>
        <taxon>Poales</taxon>
        <taxon>Poaceae</taxon>
        <taxon>BOP clade</taxon>
        <taxon>Pooideae</taxon>
        <taxon>Triticodae</taxon>
        <taxon>Triticeae</taxon>
        <taxon>Triticinae</taxon>
        <taxon>Triticum</taxon>
    </lineage>
</organism>
<sequence length="110" mass="12313">MVSSGDTSESTYVVEISQHLASISLSLGEEDLVGVEENRDKLKQWLAGDDYSERSVVALHGMGGLGKTALAATVYRKEREKFECHAWISISQRYSAKHVLKCLITEFYKE</sequence>
<name>A0A8R7V3N6_TRIUA</name>